<proteinExistence type="predicted"/>
<reference evidence="3" key="1">
    <citation type="submission" date="2011-05" db="EMBL/GenBank/DDBJ databases">
        <authorList>
            <person name="Richards S.R."/>
            <person name="Qu J."/>
            <person name="Jiang H."/>
            <person name="Jhangiani S.N."/>
            <person name="Agravi P."/>
            <person name="Goodspeed R."/>
            <person name="Gross S."/>
            <person name="Mandapat C."/>
            <person name="Jackson L."/>
            <person name="Mathew T."/>
            <person name="Pu L."/>
            <person name="Thornton R."/>
            <person name="Saada N."/>
            <person name="Wilczek-Boney K.B."/>
            <person name="Lee S."/>
            <person name="Kovar C."/>
            <person name="Wu Y."/>
            <person name="Scherer S.E."/>
            <person name="Worley K.C."/>
            <person name="Muzny D.M."/>
            <person name="Gibbs R."/>
        </authorList>
    </citation>
    <scope>NUCLEOTIDE SEQUENCE</scope>
    <source>
        <strain evidence="3">Brora</strain>
    </source>
</reference>
<dbReference type="HOGENOM" id="CLU_2416095_0_0_1"/>
<evidence type="ECO:0000313" key="2">
    <source>
        <dbReference type="EnsemblMetazoa" id="SMAR010888-PA"/>
    </source>
</evidence>
<reference evidence="2" key="2">
    <citation type="submission" date="2015-02" db="UniProtKB">
        <authorList>
            <consortium name="EnsemblMetazoa"/>
        </authorList>
    </citation>
    <scope>IDENTIFICATION</scope>
</reference>
<dbReference type="AlphaFoldDB" id="T1JAW4"/>
<accession>T1JAW4</accession>
<evidence type="ECO:0000313" key="3">
    <source>
        <dbReference type="Proteomes" id="UP000014500"/>
    </source>
</evidence>
<evidence type="ECO:0000256" key="1">
    <source>
        <dbReference type="SAM" id="MobiDB-lite"/>
    </source>
</evidence>
<dbReference type="EMBL" id="JH432006">
    <property type="status" value="NOT_ANNOTATED_CDS"/>
    <property type="molecule type" value="Genomic_DNA"/>
</dbReference>
<sequence>MMYIEAGEAPPSINKDGDLFVSSFSCELNRILTGKFEICDGVFGFIEVAAMPKRARPSRPKWEKEEDELGEPGMKGWMDREINSQRRWVGIR</sequence>
<dbReference type="Proteomes" id="UP000014500">
    <property type="component" value="Unassembled WGS sequence"/>
</dbReference>
<feature type="region of interest" description="Disordered" evidence="1">
    <location>
        <begin position="56"/>
        <end position="76"/>
    </location>
</feature>
<organism evidence="2 3">
    <name type="scientific">Strigamia maritima</name>
    <name type="common">European centipede</name>
    <name type="synonym">Geophilus maritimus</name>
    <dbReference type="NCBI Taxonomy" id="126957"/>
    <lineage>
        <taxon>Eukaryota</taxon>
        <taxon>Metazoa</taxon>
        <taxon>Ecdysozoa</taxon>
        <taxon>Arthropoda</taxon>
        <taxon>Myriapoda</taxon>
        <taxon>Chilopoda</taxon>
        <taxon>Pleurostigmophora</taxon>
        <taxon>Geophilomorpha</taxon>
        <taxon>Linotaeniidae</taxon>
        <taxon>Strigamia</taxon>
    </lineage>
</organism>
<name>T1JAW4_STRMM</name>
<dbReference type="EnsemblMetazoa" id="SMAR010888-RA">
    <property type="protein sequence ID" value="SMAR010888-PA"/>
    <property type="gene ID" value="SMAR010888"/>
</dbReference>
<keyword evidence="3" id="KW-1185">Reference proteome</keyword>
<protein>
    <submittedName>
        <fullName evidence="2">Uncharacterized protein</fullName>
    </submittedName>
</protein>